<dbReference type="EMBL" id="UFQB01000020">
    <property type="protein sequence ID" value="SSW69618.1"/>
    <property type="molecule type" value="Genomic_DNA"/>
</dbReference>
<reference evidence="1 2" key="1">
    <citation type="submission" date="2018-07" db="EMBL/GenBank/DDBJ databases">
        <authorList>
            <person name="Peeters C."/>
        </authorList>
    </citation>
    <scope>NUCLEOTIDE SEQUENCE [LARGE SCALE GENOMIC DNA]</scope>
    <source>
        <strain evidence="1 2">LMG 3411</strain>
    </source>
</reference>
<proteinExistence type="predicted"/>
<sequence>MVLEVTFCCGVLFRLPAFWAWTRNRWTESMTASGCARKASPTDFTQSGCRPIMSMTDGKATRDLTLGSQVSPSTALTALSPDSDVCWADHLAAAAMSSG</sequence>
<keyword evidence="2" id="KW-1185">Reference proteome</keyword>
<evidence type="ECO:0000313" key="2">
    <source>
        <dbReference type="Proteomes" id="UP000289184"/>
    </source>
</evidence>
<gene>
    <name evidence="1" type="ORF">AGI3411_04284</name>
</gene>
<protein>
    <submittedName>
        <fullName evidence="1">Uncharacterized protein</fullName>
    </submittedName>
</protein>
<evidence type="ECO:0000313" key="1">
    <source>
        <dbReference type="EMBL" id="SSW69618.1"/>
    </source>
</evidence>
<name>A0A446CPC3_9BURK</name>
<organism evidence="1 2">
    <name type="scientific">Achromobacter agilis</name>
    <dbReference type="NCBI Taxonomy" id="1353888"/>
    <lineage>
        <taxon>Bacteria</taxon>
        <taxon>Pseudomonadati</taxon>
        <taxon>Pseudomonadota</taxon>
        <taxon>Betaproteobacteria</taxon>
        <taxon>Burkholderiales</taxon>
        <taxon>Alcaligenaceae</taxon>
        <taxon>Achromobacter</taxon>
    </lineage>
</organism>
<accession>A0A446CPC3</accession>
<dbReference type="AlphaFoldDB" id="A0A446CPC3"/>
<dbReference type="Proteomes" id="UP000289184">
    <property type="component" value="Unassembled WGS sequence"/>
</dbReference>